<name>A0A433URJ2_ANAVA</name>
<dbReference type="RefSeq" id="WP_127054436.1">
    <property type="nucleotide sequence ID" value="NZ_RSCM01000007.1"/>
</dbReference>
<dbReference type="AlphaFoldDB" id="A0A433URJ2"/>
<dbReference type="OrthoDB" id="495649at2"/>
<dbReference type="Proteomes" id="UP000276103">
    <property type="component" value="Unassembled WGS sequence"/>
</dbReference>
<accession>A0A433URJ2</accession>
<proteinExistence type="predicted"/>
<organism evidence="1 2">
    <name type="scientific">Trichormus variabilis SAG 1403-4b</name>
    <dbReference type="NCBI Taxonomy" id="447716"/>
    <lineage>
        <taxon>Bacteria</taxon>
        <taxon>Bacillati</taxon>
        <taxon>Cyanobacteriota</taxon>
        <taxon>Cyanophyceae</taxon>
        <taxon>Nostocales</taxon>
        <taxon>Nostocaceae</taxon>
        <taxon>Trichormus</taxon>
    </lineage>
</organism>
<protein>
    <submittedName>
        <fullName evidence="1">Uncharacterized protein</fullName>
    </submittedName>
</protein>
<evidence type="ECO:0000313" key="2">
    <source>
        <dbReference type="Proteomes" id="UP000276103"/>
    </source>
</evidence>
<dbReference type="EMBL" id="RSCM01000007">
    <property type="protein sequence ID" value="RUS96463.1"/>
    <property type="molecule type" value="Genomic_DNA"/>
</dbReference>
<comment type="caution">
    <text evidence="1">The sequence shown here is derived from an EMBL/GenBank/DDBJ whole genome shotgun (WGS) entry which is preliminary data.</text>
</comment>
<reference evidence="1 2" key="1">
    <citation type="journal article" date="2019" name="Genome Biol. Evol.">
        <title>Day and night: Metabolic profiles and evolutionary relationships of six axenic non-marine cyanobacteria.</title>
        <authorList>
            <person name="Will S.E."/>
            <person name="Henke P."/>
            <person name="Boedeker C."/>
            <person name="Huang S."/>
            <person name="Brinkmann H."/>
            <person name="Rohde M."/>
            <person name="Jarek M."/>
            <person name="Friedl T."/>
            <person name="Seufert S."/>
            <person name="Schumacher M."/>
            <person name="Overmann J."/>
            <person name="Neumann-Schaal M."/>
            <person name="Petersen J."/>
        </authorList>
    </citation>
    <scope>NUCLEOTIDE SEQUENCE [LARGE SCALE GENOMIC DNA]</scope>
    <source>
        <strain evidence="1 2">SAG 1403-4b</strain>
    </source>
</reference>
<evidence type="ECO:0000313" key="1">
    <source>
        <dbReference type="EMBL" id="RUS96463.1"/>
    </source>
</evidence>
<keyword evidence="2" id="KW-1185">Reference proteome</keyword>
<gene>
    <name evidence="1" type="ORF">DSM107003_25600</name>
</gene>
<sequence length="118" mass="13262">MLIDNVQKDRDAFVDDYNNDFFSELSDQDASVIVGGFRITNDTNRNIVFYSFGETQEPQRNSLRPGSRRNISGDYVLYDSRLGPGYAPVIEQLGDGSHRFSSRGNRLSTIGDSANFRA</sequence>